<organism evidence="1 2">
    <name type="scientific">Paraburkholderia silvatlantica</name>
    <dbReference type="NCBI Taxonomy" id="321895"/>
    <lineage>
        <taxon>Bacteria</taxon>
        <taxon>Pseudomonadati</taxon>
        <taxon>Pseudomonadota</taxon>
        <taxon>Betaproteobacteria</taxon>
        <taxon>Burkholderiales</taxon>
        <taxon>Burkholderiaceae</taxon>
        <taxon>Paraburkholderia</taxon>
    </lineage>
</organism>
<proteinExistence type="predicted"/>
<protein>
    <submittedName>
        <fullName evidence="1">tRNA U34 5-methylaminomethyl-2-thiouridine-forming methyltransferase MnmC</fullName>
    </submittedName>
</protein>
<keyword evidence="1" id="KW-0808">Transferase</keyword>
<evidence type="ECO:0000313" key="2">
    <source>
        <dbReference type="Proteomes" id="UP000533533"/>
    </source>
</evidence>
<dbReference type="GO" id="GO:0008168">
    <property type="term" value="F:methyltransferase activity"/>
    <property type="evidence" value="ECO:0007669"/>
    <property type="project" value="UniProtKB-KW"/>
</dbReference>
<dbReference type="GO" id="GO:0032259">
    <property type="term" value="P:methylation"/>
    <property type="evidence" value="ECO:0007669"/>
    <property type="project" value="UniProtKB-KW"/>
</dbReference>
<evidence type="ECO:0000313" key="1">
    <source>
        <dbReference type="EMBL" id="MBB2928531.1"/>
    </source>
</evidence>
<gene>
    <name evidence="1" type="ORF">FHX59_002953</name>
</gene>
<reference evidence="1 2" key="1">
    <citation type="submission" date="2020-08" db="EMBL/GenBank/DDBJ databases">
        <title>Genomic Encyclopedia of Type Strains, Phase IV (KMG-V): Genome sequencing to study the core and pangenomes of soil and plant-associated prokaryotes.</title>
        <authorList>
            <person name="Whitman W."/>
        </authorList>
    </citation>
    <scope>NUCLEOTIDE SEQUENCE [LARGE SCALE GENOMIC DNA]</scope>
    <source>
        <strain evidence="1 2">SRMrh-85</strain>
    </source>
</reference>
<accession>A0ABR6FM79</accession>
<dbReference type="EMBL" id="JACHVZ010000007">
    <property type="protein sequence ID" value="MBB2928531.1"/>
    <property type="molecule type" value="Genomic_DNA"/>
</dbReference>
<sequence length="133" mass="15639">MNIRKQILDALDERNHVHSELEQLNASISFDKDTVFLRTKLMRRNFEISYFLSQFTQNQIDEAMSFREKVKKLNRHFPPDDEPEEQTPEDNGLATLLLWIIAMSDEKPEYKAFLMLAVSILLGDKNAKRHSRS</sequence>
<comment type="caution">
    <text evidence="1">The sequence shown here is derived from an EMBL/GenBank/DDBJ whole genome shotgun (WGS) entry which is preliminary data.</text>
</comment>
<keyword evidence="2" id="KW-1185">Reference proteome</keyword>
<name>A0ABR6FM79_9BURK</name>
<dbReference type="RefSeq" id="WP_133253722.1">
    <property type="nucleotide sequence ID" value="NZ_JACHVZ010000007.1"/>
</dbReference>
<keyword evidence="1" id="KW-0489">Methyltransferase</keyword>
<dbReference type="Proteomes" id="UP000533533">
    <property type="component" value="Unassembled WGS sequence"/>
</dbReference>